<keyword evidence="2" id="KW-1133">Transmembrane helix</keyword>
<reference evidence="3 4" key="1">
    <citation type="submission" date="2015-09" db="EMBL/GenBank/DDBJ databases">
        <title>Draft genome of a European isolate of the apple canker pathogen Neonectria ditissima.</title>
        <authorList>
            <person name="Gomez-Cortecero A."/>
            <person name="Harrison R.J."/>
            <person name="Armitage A.D."/>
        </authorList>
    </citation>
    <scope>NUCLEOTIDE SEQUENCE [LARGE SCALE GENOMIC DNA]</scope>
    <source>
        <strain evidence="3 4">R09/05</strain>
    </source>
</reference>
<gene>
    <name evidence="3" type="ORF">AK830_g5344</name>
</gene>
<feature type="region of interest" description="Disordered" evidence="1">
    <location>
        <begin position="347"/>
        <end position="369"/>
    </location>
</feature>
<accession>A0A0P7BEG4</accession>
<name>A0A0P7BEG4_9HYPO</name>
<evidence type="ECO:0000256" key="2">
    <source>
        <dbReference type="SAM" id="Phobius"/>
    </source>
</evidence>
<dbReference type="AlphaFoldDB" id="A0A0P7BEG4"/>
<dbReference type="EMBL" id="LKCW01000069">
    <property type="protein sequence ID" value="KPM41187.1"/>
    <property type="molecule type" value="Genomic_DNA"/>
</dbReference>
<proteinExistence type="predicted"/>
<organism evidence="3 4">
    <name type="scientific">Neonectria ditissima</name>
    <dbReference type="NCBI Taxonomy" id="78410"/>
    <lineage>
        <taxon>Eukaryota</taxon>
        <taxon>Fungi</taxon>
        <taxon>Dikarya</taxon>
        <taxon>Ascomycota</taxon>
        <taxon>Pezizomycotina</taxon>
        <taxon>Sordariomycetes</taxon>
        <taxon>Hypocreomycetidae</taxon>
        <taxon>Hypocreales</taxon>
        <taxon>Nectriaceae</taxon>
        <taxon>Neonectria</taxon>
    </lineage>
</organism>
<evidence type="ECO:0000313" key="3">
    <source>
        <dbReference type="EMBL" id="KPM41187.1"/>
    </source>
</evidence>
<comment type="caution">
    <text evidence="3">The sequence shown here is derived from an EMBL/GenBank/DDBJ whole genome shotgun (WGS) entry which is preliminary data.</text>
</comment>
<feature type="compositionally biased region" description="Basic and acidic residues" evidence="1">
    <location>
        <begin position="349"/>
        <end position="361"/>
    </location>
</feature>
<dbReference type="Proteomes" id="UP000050424">
    <property type="component" value="Unassembled WGS sequence"/>
</dbReference>
<dbReference type="OrthoDB" id="5278722at2759"/>
<keyword evidence="4" id="KW-1185">Reference proteome</keyword>
<sequence>MITSLWQSPASLDHNPNEASSLARTILFCSTRAWRGGLRVILQISAIFITIFIVFGLLPERLGGSPLTNYKDILTWKAEPIPEANLRIVVFGSPDVAGSATDADHVRTTWTEELCKQLNCTSYISFVPTGDSSHGLASNSIYANELSALHDITVESNITDKPALDYAYIGEQYPVPTGTPDLAAQIKTFLEMPPPEAIPHETLWIFTFGTWEVWNLAALPLETAEELIDSIADHIFTQAEHLYEHSLDPKSVAFSDFWSNATESQVKELTAPDAIKNVDDRKLESFRILIPKIFDISLTPGWRGRPRPTFPNTVTEQTRNAVWLTRYWNQAMEYAIYDWKQRAAKKPAGIHEEHNVKRRDEDSDDSEQVQTHSLFDYLPAAMRPKALNDTEAKAERVIYAPYPYRNGLQVDPAKTILDAMTEEEMHRSEVADSRGRGTLTANDSMRFLDVWSPCVAAATADLSVDIDEVKSECSIPHDHLFYDAFTVSQRAIVELAKPMLEEVLENLFIRQPKTSWFY</sequence>
<feature type="transmembrane region" description="Helical" evidence="2">
    <location>
        <begin position="40"/>
        <end position="58"/>
    </location>
</feature>
<keyword evidence="2" id="KW-0812">Transmembrane</keyword>
<dbReference type="STRING" id="78410.A0A0P7BEG4"/>
<evidence type="ECO:0000256" key="1">
    <source>
        <dbReference type="SAM" id="MobiDB-lite"/>
    </source>
</evidence>
<protein>
    <submittedName>
        <fullName evidence="3">Uncharacterized protein</fullName>
    </submittedName>
</protein>
<evidence type="ECO:0000313" key="4">
    <source>
        <dbReference type="Proteomes" id="UP000050424"/>
    </source>
</evidence>
<keyword evidence="2" id="KW-0472">Membrane</keyword>